<protein>
    <submittedName>
        <fullName evidence="1">Class I SAM-dependent methyltransferase</fullName>
    </submittedName>
</protein>
<evidence type="ECO:0000313" key="2">
    <source>
        <dbReference type="Proteomes" id="UP000746535"/>
    </source>
</evidence>
<dbReference type="GO" id="GO:0008168">
    <property type="term" value="F:methyltransferase activity"/>
    <property type="evidence" value="ECO:0007669"/>
    <property type="project" value="UniProtKB-KW"/>
</dbReference>
<dbReference type="Gene3D" id="3.40.50.150">
    <property type="entry name" value="Vaccinia Virus protein VP39"/>
    <property type="match status" value="1"/>
</dbReference>
<name>A0ABX0YEU3_9PSED</name>
<dbReference type="SUPFAM" id="SSF53335">
    <property type="entry name" value="S-adenosyl-L-methionine-dependent methyltransferases"/>
    <property type="match status" value="1"/>
</dbReference>
<dbReference type="GO" id="GO:0032259">
    <property type="term" value="P:methylation"/>
    <property type="evidence" value="ECO:0007669"/>
    <property type="project" value="UniProtKB-KW"/>
</dbReference>
<accession>A0ABX0YEU3</accession>
<keyword evidence="2" id="KW-1185">Reference proteome</keyword>
<keyword evidence="1" id="KW-0808">Transferase</keyword>
<comment type="caution">
    <text evidence="1">The sequence shown here is derived from an EMBL/GenBank/DDBJ whole genome shotgun (WGS) entry which is preliminary data.</text>
</comment>
<gene>
    <name evidence="1" type="ORF">HBH25_13790</name>
</gene>
<dbReference type="Proteomes" id="UP000746535">
    <property type="component" value="Unassembled WGS sequence"/>
</dbReference>
<dbReference type="Pfam" id="PF13489">
    <property type="entry name" value="Methyltransf_23"/>
    <property type="match status" value="1"/>
</dbReference>
<dbReference type="EMBL" id="JAAVJI010000007">
    <property type="protein sequence ID" value="NJP01919.1"/>
    <property type="molecule type" value="Genomic_DNA"/>
</dbReference>
<reference evidence="1 2" key="1">
    <citation type="submission" date="2020-03" db="EMBL/GenBank/DDBJ databases">
        <authorList>
            <person name="Wang L."/>
            <person name="He N."/>
            <person name="Li Y."/>
            <person name="Fang Y."/>
            <person name="Zhang F."/>
        </authorList>
    </citation>
    <scope>NUCLEOTIDE SEQUENCE [LARGE SCALE GENOMIC DNA]</scope>
    <source>
        <strain evidence="2">hsmgli-8</strain>
    </source>
</reference>
<organism evidence="1 2">
    <name type="scientific">Pseudomonas quercus</name>
    <dbReference type="NCBI Taxonomy" id="2722792"/>
    <lineage>
        <taxon>Bacteria</taxon>
        <taxon>Pseudomonadati</taxon>
        <taxon>Pseudomonadota</taxon>
        <taxon>Gammaproteobacteria</taxon>
        <taxon>Pseudomonadales</taxon>
        <taxon>Pseudomonadaceae</taxon>
        <taxon>Pseudomonas</taxon>
    </lineage>
</organism>
<keyword evidence="1" id="KW-0489">Methyltransferase</keyword>
<sequence length="284" mass="31936">MRIEAVDQKGCIICDAPLSYFFSKTYPPYPGSPFEHALDAAFWKCSDCGFVISATHQNMSHAQWTALNESWHLHFEGDLAARTNNQPPYADQALAIKLLEKNGLLDLSSALDYAAGYGTLSKVLKKYFNTDLHVFDKYVRAETGGVSYVSPEALGVYKLVINSAMFEHVLDRAALDEVNNLVADDGVLALHTLVCERIPQDPNWFYISPMVHTALHTNKSMAMLMEQWGYAASLYSPQAKTWFLFKAGSPHLSTLAEQVARINEELQTPYFHYKAGFVDYWKGF</sequence>
<dbReference type="InterPro" id="IPR029063">
    <property type="entry name" value="SAM-dependent_MTases_sf"/>
</dbReference>
<evidence type="ECO:0000313" key="1">
    <source>
        <dbReference type="EMBL" id="NJP01919.1"/>
    </source>
</evidence>
<dbReference type="RefSeq" id="WP_168084486.1">
    <property type="nucleotide sequence ID" value="NZ_JAAVJI010000007.1"/>
</dbReference>
<proteinExistence type="predicted"/>